<evidence type="ECO:0000256" key="8">
    <source>
        <dbReference type="ARBA" id="ARBA00037539"/>
    </source>
</evidence>
<dbReference type="EnsemblPlants" id="Kaladp0039s0181.1.v1.1">
    <property type="protein sequence ID" value="Kaladp0039s0181.1.v1.1"/>
    <property type="gene ID" value="Kaladp0039s0181.v1.1"/>
</dbReference>
<dbReference type="InterPro" id="IPR000679">
    <property type="entry name" value="Znf_GATA"/>
</dbReference>
<keyword evidence="3" id="KW-0862">Zinc</keyword>
<evidence type="ECO:0000256" key="9">
    <source>
        <dbReference type="PROSITE-ProRule" id="PRU00094"/>
    </source>
</evidence>
<dbReference type="PANTHER" id="PTHR47172">
    <property type="entry name" value="OS01G0976800 PROTEIN"/>
    <property type="match status" value="1"/>
</dbReference>
<evidence type="ECO:0000256" key="10">
    <source>
        <dbReference type="SAM" id="MobiDB-lite"/>
    </source>
</evidence>
<keyword evidence="4" id="KW-0805">Transcription regulation</keyword>
<evidence type="ECO:0000256" key="3">
    <source>
        <dbReference type="ARBA" id="ARBA00022833"/>
    </source>
</evidence>
<evidence type="ECO:0000256" key="7">
    <source>
        <dbReference type="ARBA" id="ARBA00024019"/>
    </source>
</evidence>
<evidence type="ECO:0000259" key="11">
    <source>
        <dbReference type="PROSITE" id="PS50114"/>
    </source>
</evidence>
<sequence length="94" mass="10492">MEQGSNSSQNKQKIDTTLKLGLPQFHREHSSPELIPKPKPKSKGPKVVPGRVCEFCGCTETPTWRRGPSGPNTLCNRCGLRYMRNQKKAKNAEA</sequence>
<comment type="similarity">
    <text evidence="7">Belongs to the type IV zinc-finger family. Class B subfamily.</text>
</comment>
<keyword evidence="2 9" id="KW-0863">Zinc-finger</keyword>
<keyword evidence="1" id="KW-0479">Metal-binding</keyword>
<comment type="function">
    <text evidence="8">Transcriptional regulator that specifically binds 5'-GATA-3' or 5'-GAT-3' motifs within gene promoters.</text>
</comment>
<dbReference type="GO" id="GO:0006355">
    <property type="term" value="P:regulation of DNA-templated transcription"/>
    <property type="evidence" value="ECO:0007669"/>
    <property type="project" value="InterPro"/>
</dbReference>
<evidence type="ECO:0000256" key="5">
    <source>
        <dbReference type="ARBA" id="ARBA00023125"/>
    </source>
</evidence>
<dbReference type="GO" id="GO:0008270">
    <property type="term" value="F:zinc ion binding"/>
    <property type="evidence" value="ECO:0007669"/>
    <property type="project" value="UniProtKB-KW"/>
</dbReference>
<reference evidence="12" key="1">
    <citation type="submission" date="2021-01" db="UniProtKB">
        <authorList>
            <consortium name="EnsemblPlants"/>
        </authorList>
    </citation>
    <scope>IDENTIFICATION</scope>
</reference>
<dbReference type="PROSITE" id="PS50114">
    <property type="entry name" value="GATA_ZN_FINGER_2"/>
    <property type="match status" value="1"/>
</dbReference>
<dbReference type="SMART" id="SM00401">
    <property type="entry name" value="ZnF_GATA"/>
    <property type="match status" value="1"/>
</dbReference>
<protein>
    <recommendedName>
        <fullName evidence="11">GATA-type domain-containing protein</fullName>
    </recommendedName>
</protein>
<dbReference type="SUPFAM" id="SSF57716">
    <property type="entry name" value="Glucocorticoid receptor-like (DNA-binding domain)"/>
    <property type="match status" value="1"/>
</dbReference>
<accession>A0A7N0TJA2</accession>
<feature type="compositionally biased region" description="Polar residues" evidence="10">
    <location>
        <begin position="1"/>
        <end position="11"/>
    </location>
</feature>
<dbReference type="InterPro" id="IPR013088">
    <property type="entry name" value="Znf_NHR/GATA"/>
</dbReference>
<keyword evidence="5" id="KW-0238">DNA-binding</keyword>
<evidence type="ECO:0000256" key="4">
    <source>
        <dbReference type="ARBA" id="ARBA00023015"/>
    </source>
</evidence>
<evidence type="ECO:0000256" key="1">
    <source>
        <dbReference type="ARBA" id="ARBA00022723"/>
    </source>
</evidence>
<name>A0A7N0TJA2_KALFE</name>
<dbReference type="Pfam" id="PF00320">
    <property type="entry name" value="GATA"/>
    <property type="match status" value="1"/>
</dbReference>
<dbReference type="Proteomes" id="UP000594263">
    <property type="component" value="Unplaced"/>
</dbReference>
<keyword evidence="6" id="KW-0804">Transcription</keyword>
<evidence type="ECO:0000256" key="6">
    <source>
        <dbReference type="ARBA" id="ARBA00023163"/>
    </source>
</evidence>
<feature type="region of interest" description="Disordered" evidence="10">
    <location>
        <begin position="1"/>
        <end position="47"/>
    </location>
</feature>
<dbReference type="GO" id="GO:0043565">
    <property type="term" value="F:sequence-specific DNA binding"/>
    <property type="evidence" value="ECO:0007669"/>
    <property type="project" value="InterPro"/>
</dbReference>
<dbReference type="CDD" id="cd00202">
    <property type="entry name" value="ZnF_GATA"/>
    <property type="match status" value="1"/>
</dbReference>
<proteinExistence type="inferred from homology"/>
<dbReference type="PANTHER" id="PTHR47172:SF24">
    <property type="entry name" value="GATA ZINC FINGER DOMAIN-CONTAINING PROTEIN 14-RELATED"/>
    <property type="match status" value="1"/>
</dbReference>
<keyword evidence="13" id="KW-1185">Reference proteome</keyword>
<evidence type="ECO:0000313" key="12">
    <source>
        <dbReference type="EnsemblPlants" id="Kaladp0039s0181.1.v1.1"/>
    </source>
</evidence>
<dbReference type="AlphaFoldDB" id="A0A7N0TJA2"/>
<evidence type="ECO:0000256" key="2">
    <source>
        <dbReference type="ARBA" id="ARBA00022771"/>
    </source>
</evidence>
<organism evidence="12 13">
    <name type="scientific">Kalanchoe fedtschenkoi</name>
    <name type="common">Lavender scallops</name>
    <name type="synonym">South American air plant</name>
    <dbReference type="NCBI Taxonomy" id="63787"/>
    <lineage>
        <taxon>Eukaryota</taxon>
        <taxon>Viridiplantae</taxon>
        <taxon>Streptophyta</taxon>
        <taxon>Embryophyta</taxon>
        <taxon>Tracheophyta</taxon>
        <taxon>Spermatophyta</taxon>
        <taxon>Magnoliopsida</taxon>
        <taxon>eudicotyledons</taxon>
        <taxon>Gunneridae</taxon>
        <taxon>Pentapetalae</taxon>
        <taxon>Saxifragales</taxon>
        <taxon>Crassulaceae</taxon>
        <taxon>Kalanchoe</taxon>
    </lineage>
</organism>
<feature type="domain" description="GATA-type" evidence="11">
    <location>
        <begin position="47"/>
        <end position="82"/>
    </location>
</feature>
<dbReference type="Gene3D" id="3.30.50.10">
    <property type="entry name" value="Erythroid Transcription Factor GATA-1, subunit A"/>
    <property type="match status" value="1"/>
</dbReference>
<dbReference type="Gramene" id="Kaladp0039s0181.1.v1.1">
    <property type="protein sequence ID" value="Kaladp0039s0181.1.v1.1"/>
    <property type="gene ID" value="Kaladp0039s0181.v1.1"/>
</dbReference>
<evidence type="ECO:0000313" key="13">
    <source>
        <dbReference type="Proteomes" id="UP000594263"/>
    </source>
</evidence>